<evidence type="ECO:0000256" key="1">
    <source>
        <dbReference type="ARBA" id="ARBA00023157"/>
    </source>
</evidence>
<feature type="compositionally biased region" description="Low complexity" evidence="2">
    <location>
        <begin position="278"/>
        <end position="294"/>
    </location>
</feature>
<feature type="transmembrane region" description="Helical" evidence="3">
    <location>
        <begin position="675"/>
        <end position="699"/>
    </location>
</feature>
<dbReference type="OrthoDB" id="10068552at2759"/>
<keyword evidence="7" id="KW-1185">Reference proteome</keyword>
<dbReference type="InterPro" id="IPR055355">
    <property type="entry name" value="ZP-C"/>
</dbReference>
<feature type="signal peptide" evidence="4">
    <location>
        <begin position="1"/>
        <end position="19"/>
    </location>
</feature>
<protein>
    <recommendedName>
        <fullName evidence="5">ZP domain-containing protein</fullName>
    </recommendedName>
</protein>
<feature type="compositionally biased region" description="Pro residues" evidence="2">
    <location>
        <begin position="192"/>
        <end position="206"/>
    </location>
</feature>
<dbReference type="Proteomes" id="UP000078542">
    <property type="component" value="Unassembled WGS sequence"/>
</dbReference>
<dbReference type="AlphaFoldDB" id="A0A195CLB8"/>
<dbReference type="KEGG" id="ccoa:108775165"/>
<keyword evidence="3" id="KW-0812">Transmembrane</keyword>
<dbReference type="Pfam" id="PF00100">
    <property type="entry name" value="Zona_pellucida"/>
    <property type="match status" value="1"/>
</dbReference>
<feature type="region of interest" description="Disordered" evidence="2">
    <location>
        <begin position="73"/>
        <end position="211"/>
    </location>
</feature>
<dbReference type="Gene3D" id="2.60.40.4100">
    <property type="entry name" value="Zona pellucida, ZP-C domain"/>
    <property type="match status" value="1"/>
</dbReference>
<organism evidence="6 7">
    <name type="scientific">Cyphomyrmex costatus</name>
    <dbReference type="NCBI Taxonomy" id="456900"/>
    <lineage>
        <taxon>Eukaryota</taxon>
        <taxon>Metazoa</taxon>
        <taxon>Ecdysozoa</taxon>
        <taxon>Arthropoda</taxon>
        <taxon>Hexapoda</taxon>
        <taxon>Insecta</taxon>
        <taxon>Pterygota</taxon>
        <taxon>Neoptera</taxon>
        <taxon>Endopterygota</taxon>
        <taxon>Hymenoptera</taxon>
        <taxon>Apocrita</taxon>
        <taxon>Aculeata</taxon>
        <taxon>Formicoidea</taxon>
        <taxon>Formicidae</taxon>
        <taxon>Myrmicinae</taxon>
        <taxon>Cyphomyrmex</taxon>
    </lineage>
</organism>
<dbReference type="PROSITE" id="PS51034">
    <property type="entry name" value="ZP_2"/>
    <property type="match status" value="1"/>
</dbReference>
<evidence type="ECO:0000259" key="5">
    <source>
        <dbReference type="PROSITE" id="PS51034"/>
    </source>
</evidence>
<dbReference type="Pfam" id="PF25057">
    <property type="entry name" value="CUT_N"/>
    <property type="match status" value="1"/>
</dbReference>
<reference evidence="6 7" key="1">
    <citation type="submission" date="2016-03" db="EMBL/GenBank/DDBJ databases">
        <title>Cyphomyrmex costatus WGS genome.</title>
        <authorList>
            <person name="Nygaard S."/>
            <person name="Hu H."/>
            <person name="Boomsma J."/>
            <person name="Zhang G."/>
        </authorList>
    </citation>
    <scope>NUCLEOTIDE SEQUENCE [LARGE SCALE GENOMIC DNA]</scope>
    <source>
        <strain evidence="6">MS0001</strain>
        <tissue evidence="6">Whole body</tissue>
    </source>
</reference>
<feature type="region of interest" description="Disordered" evidence="2">
    <location>
        <begin position="261"/>
        <end position="343"/>
    </location>
</feature>
<sequence length="712" mass="76979">MKLIAAILVVALSGAAVCGQDFGGHALFVRTADADPAHSRVQRAAASVSPADVMAQNILEWIQGIYQQGTRKIRQQSDSNAYLPPYSTQRPPEKPRPFQATASQQSDISGYTPQRPSSLYTPPNIGYSSSGQPSTPFSTPRPSQQPSSTYVPQGFRGSTSYNPRPSQPSYSNAGSSAFPPLNPPESSSTYLPPQPPLFPSTSPRPPSESIGKNEELAYSLGAHTGVDTSIQISKNIPKAPFSIPFSNTAPNQLEITSIMPSEYPLGASGPSGPPPTRGYPSSGYPSSSGGYSTSERPFPPFTTSGETGTGAVTGEAATGEGPRTTETGTGETQTEDDLSHPPHIHSLDVQCSKTMMTINIEFNRAYDGIIYSKGFFMNPDCTYVKQNSGSITYSFTVNLDSCGTQFINDFEGEAGQAYLENVLVLQNEPGIQEVWDTVRRVRCLWEGNINKALTVNLSVDMLNQEIVTFSGDTATAKLDIQIGKGPFAPAADGLVKIGETMTLVVSVEGDPGFDLQVRDCLARDEASTNMLQLTDERGCILKPKLFGAFQKTNDTGNTGASIIAYAFFQAFKFPDVMDLFIECNVELCKTNCEPCPEANQQIEPGRRRRSITYASPSTNLSNAVLLSDPVRVGRRFKVIMLDDLSTASSQILESMEETAVETMIKAKEICMSNSGFYTTFSLMLSTLFVATICAAVLYIKLQRIRRPKFVDS</sequence>
<proteinExistence type="predicted"/>
<feature type="compositionally biased region" description="Polar residues" evidence="2">
    <location>
        <begin position="73"/>
        <end position="90"/>
    </location>
</feature>
<evidence type="ECO:0000256" key="2">
    <source>
        <dbReference type="SAM" id="MobiDB-lite"/>
    </source>
</evidence>
<feature type="compositionally biased region" description="Low complexity" evidence="2">
    <location>
        <begin position="302"/>
        <end position="332"/>
    </location>
</feature>
<dbReference type="SMART" id="SM00241">
    <property type="entry name" value="ZP"/>
    <property type="match status" value="1"/>
</dbReference>
<keyword evidence="3" id="KW-0472">Membrane</keyword>
<keyword evidence="3" id="KW-1133">Transmembrane helix</keyword>
<dbReference type="InterPro" id="IPR001507">
    <property type="entry name" value="ZP_dom"/>
</dbReference>
<evidence type="ECO:0000313" key="7">
    <source>
        <dbReference type="Proteomes" id="UP000078542"/>
    </source>
</evidence>
<dbReference type="InterPro" id="IPR042235">
    <property type="entry name" value="ZP-C_dom"/>
</dbReference>
<feature type="domain" description="ZP" evidence="5">
    <location>
        <begin position="350"/>
        <end position="602"/>
    </location>
</feature>
<name>A0A195CLB8_9HYME</name>
<gene>
    <name evidence="6" type="ORF">ALC62_07876</name>
</gene>
<dbReference type="STRING" id="456900.A0A195CLB8"/>
<feature type="compositionally biased region" description="Low complexity" evidence="2">
    <location>
        <begin position="132"/>
        <end position="149"/>
    </location>
</feature>
<feature type="compositionally biased region" description="Polar residues" evidence="2">
    <location>
        <begin position="100"/>
        <end position="131"/>
    </location>
</feature>
<feature type="chain" id="PRO_5008270026" description="ZP domain-containing protein" evidence="4">
    <location>
        <begin position="20"/>
        <end position="712"/>
    </location>
</feature>
<dbReference type="PANTHER" id="PTHR46560:SF4">
    <property type="entry name" value="DUSKY"/>
    <property type="match status" value="1"/>
</dbReference>
<evidence type="ECO:0000313" key="6">
    <source>
        <dbReference type="EMBL" id="KYN01257.1"/>
    </source>
</evidence>
<evidence type="ECO:0000256" key="4">
    <source>
        <dbReference type="SAM" id="SignalP"/>
    </source>
</evidence>
<dbReference type="InterPro" id="IPR056953">
    <property type="entry name" value="CUT_N"/>
</dbReference>
<evidence type="ECO:0000256" key="3">
    <source>
        <dbReference type="SAM" id="Phobius"/>
    </source>
</evidence>
<accession>A0A195CLB8</accession>
<keyword evidence="4" id="KW-0732">Signal</keyword>
<keyword evidence="1" id="KW-1015">Disulfide bond</keyword>
<dbReference type="PANTHER" id="PTHR46560">
    <property type="entry name" value="CYPHER, ISOFORM B"/>
    <property type="match status" value="1"/>
</dbReference>
<dbReference type="EMBL" id="KQ977622">
    <property type="protein sequence ID" value="KYN01257.1"/>
    <property type="molecule type" value="Genomic_DNA"/>
</dbReference>
<feature type="compositionally biased region" description="Polar residues" evidence="2">
    <location>
        <begin position="156"/>
        <end position="175"/>
    </location>
</feature>